<comment type="caution">
    <text evidence="4">The sequence shown here is derived from an EMBL/GenBank/DDBJ whole genome shotgun (WGS) entry which is preliminary data.</text>
</comment>
<proteinExistence type="predicted"/>
<feature type="compositionally biased region" description="Low complexity" evidence="1">
    <location>
        <begin position="32"/>
        <end position="64"/>
    </location>
</feature>
<keyword evidence="5" id="KW-1185">Reference proteome</keyword>
<feature type="region of interest" description="Disordered" evidence="1">
    <location>
        <begin position="315"/>
        <end position="366"/>
    </location>
</feature>
<evidence type="ECO:0000256" key="1">
    <source>
        <dbReference type="SAM" id="MobiDB-lite"/>
    </source>
</evidence>
<gene>
    <name evidence="4" type="ORF">BDV95DRAFT_611947</name>
</gene>
<dbReference type="EMBL" id="JAADJZ010000029">
    <property type="protein sequence ID" value="KAF2866070.1"/>
    <property type="molecule type" value="Genomic_DNA"/>
</dbReference>
<keyword evidence="2" id="KW-0812">Transmembrane</keyword>
<name>A0A7C8I618_9PLEO</name>
<dbReference type="Proteomes" id="UP000481861">
    <property type="component" value="Unassembled WGS sequence"/>
</dbReference>
<reference evidence="4 5" key="1">
    <citation type="submission" date="2020-01" db="EMBL/GenBank/DDBJ databases">
        <authorList>
            <consortium name="DOE Joint Genome Institute"/>
            <person name="Haridas S."/>
            <person name="Albert R."/>
            <person name="Binder M."/>
            <person name="Bloem J."/>
            <person name="Labutti K."/>
            <person name="Salamov A."/>
            <person name="Andreopoulos B."/>
            <person name="Baker S.E."/>
            <person name="Barry K."/>
            <person name="Bills G."/>
            <person name="Bluhm B.H."/>
            <person name="Cannon C."/>
            <person name="Castanera R."/>
            <person name="Culley D.E."/>
            <person name="Daum C."/>
            <person name="Ezra D."/>
            <person name="Gonzalez J.B."/>
            <person name="Henrissat B."/>
            <person name="Kuo A."/>
            <person name="Liang C."/>
            <person name="Lipzen A."/>
            <person name="Lutzoni F."/>
            <person name="Magnuson J."/>
            <person name="Mondo S."/>
            <person name="Nolan M."/>
            <person name="Ohm R."/>
            <person name="Pangilinan J."/>
            <person name="Park H.-J.H."/>
            <person name="Ramirez L."/>
            <person name="Alfaro M."/>
            <person name="Sun H."/>
            <person name="Tritt A."/>
            <person name="Yoshinaga Y."/>
            <person name="Zwiers L.-H.L."/>
            <person name="Turgeon B.G."/>
            <person name="Goodwin S.B."/>
            <person name="Spatafora J.W."/>
            <person name="Crous P.W."/>
            <person name="Grigoriev I.V."/>
        </authorList>
    </citation>
    <scope>NUCLEOTIDE SEQUENCE [LARGE SCALE GENOMIC DNA]</scope>
    <source>
        <strain evidence="4 5">CBS 611.86</strain>
    </source>
</reference>
<feature type="compositionally biased region" description="Basic and acidic residues" evidence="1">
    <location>
        <begin position="315"/>
        <end position="325"/>
    </location>
</feature>
<keyword evidence="2" id="KW-0472">Membrane</keyword>
<accession>A0A7C8I618</accession>
<evidence type="ECO:0000256" key="2">
    <source>
        <dbReference type="SAM" id="Phobius"/>
    </source>
</evidence>
<keyword evidence="3" id="KW-0732">Signal</keyword>
<sequence length="366" mass="39388">MRFTSFTALFAASNALLGVSAGPIVAKRQDQTPSPTATPTVSGSASSSGSGSAESTSSSSSSRSAASLGLIEVTDSAGQTKTIEFVAPRPTDAESTESATDGGASKPTLTFSPTGQPVPASTNFPRCGDEGNPFCLPSDQSKLYVGKTYYATWNPKAFAFNSSVTIKILWANDSLQETWSSDKLDSTEGYIAVQMQKDWMQTFDMYNLTFAAVVSEPNNPSAAAKAIDGPSFTLQNEPPHHYEPPKRVGPNKSGLMIGLPVSLGFLLFVIVGLWFGMRKHRTIGLGNVMGRRNRGYGTRKSKRERLGLSKEGAIRLEDREAREGAPRPQHVRGDSLGSLVSDDEEIRPAPRGNQFRDEVQRQRTGR</sequence>
<dbReference type="Pfam" id="PF14610">
    <property type="entry name" value="Psg1"/>
    <property type="match status" value="1"/>
</dbReference>
<feature type="region of interest" description="Disordered" evidence="1">
    <location>
        <begin position="79"/>
        <end position="125"/>
    </location>
</feature>
<dbReference type="InterPro" id="IPR028000">
    <property type="entry name" value="Pma1"/>
</dbReference>
<dbReference type="AlphaFoldDB" id="A0A7C8I618"/>
<feature type="signal peptide" evidence="3">
    <location>
        <begin position="1"/>
        <end position="21"/>
    </location>
</feature>
<evidence type="ECO:0000313" key="5">
    <source>
        <dbReference type="Proteomes" id="UP000481861"/>
    </source>
</evidence>
<feature type="compositionally biased region" description="Basic and acidic residues" evidence="1">
    <location>
        <begin position="354"/>
        <end position="366"/>
    </location>
</feature>
<feature type="compositionally biased region" description="Polar residues" evidence="1">
    <location>
        <begin position="107"/>
        <end position="124"/>
    </location>
</feature>
<organism evidence="4 5">
    <name type="scientific">Massariosphaeria phaeospora</name>
    <dbReference type="NCBI Taxonomy" id="100035"/>
    <lineage>
        <taxon>Eukaryota</taxon>
        <taxon>Fungi</taxon>
        <taxon>Dikarya</taxon>
        <taxon>Ascomycota</taxon>
        <taxon>Pezizomycotina</taxon>
        <taxon>Dothideomycetes</taxon>
        <taxon>Pleosporomycetidae</taxon>
        <taxon>Pleosporales</taxon>
        <taxon>Pleosporales incertae sedis</taxon>
        <taxon>Massariosphaeria</taxon>
    </lineage>
</organism>
<evidence type="ECO:0000313" key="4">
    <source>
        <dbReference type="EMBL" id="KAF2866070.1"/>
    </source>
</evidence>
<feature type="chain" id="PRO_5028832501" evidence="3">
    <location>
        <begin position="22"/>
        <end position="366"/>
    </location>
</feature>
<keyword evidence="2" id="KW-1133">Transmembrane helix</keyword>
<feature type="transmembrane region" description="Helical" evidence="2">
    <location>
        <begin position="254"/>
        <end position="275"/>
    </location>
</feature>
<dbReference type="OrthoDB" id="4084551at2759"/>
<feature type="region of interest" description="Disordered" evidence="1">
    <location>
        <begin position="28"/>
        <end position="64"/>
    </location>
</feature>
<protein>
    <submittedName>
        <fullName evidence="4">Uncharacterized protein</fullName>
    </submittedName>
</protein>
<evidence type="ECO:0000256" key="3">
    <source>
        <dbReference type="SAM" id="SignalP"/>
    </source>
</evidence>